<dbReference type="RefSeq" id="WP_175325688.1">
    <property type="nucleotide sequence ID" value="NZ_BAAAWP010000001.1"/>
</dbReference>
<dbReference type="AlphaFoldDB" id="A0A850DQQ4"/>
<keyword evidence="1" id="KW-0812">Transmembrane</keyword>
<accession>A0A850DQQ4</accession>
<gene>
    <name evidence="2" type="ORF">HP467_06975</name>
</gene>
<feature type="transmembrane region" description="Helical" evidence="1">
    <location>
        <begin position="22"/>
        <end position="47"/>
    </location>
</feature>
<evidence type="ECO:0000313" key="2">
    <source>
        <dbReference type="EMBL" id="NUU27856.1"/>
    </source>
</evidence>
<evidence type="ECO:0000256" key="1">
    <source>
        <dbReference type="SAM" id="Phobius"/>
    </source>
</evidence>
<comment type="caution">
    <text evidence="2">The sequence shown here is derived from an EMBL/GenBank/DDBJ whole genome shotgun (WGS) entry which is preliminary data.</text>
</comment>
<protein>
    <submittedName>
        <fullName evidence="2">Uncharacterized protein</fullName>
    </submittedName>
</protein>
<keyword evidence="1" id="KW-0472">Membrane</keyword>
<reference evidence="2 3" key="1">
    <citation type="submission" date="2020-05" db="EMBL/GenBank/DDBJ databases">
        <title>Genome Sequencing of Type Strains.</title>
        <authorList>
            <person name="Lemaire J.F."/>
            <person name="Inderbitzin P."/>
            <person name="Gregorio O.A."/>
            <person name="Collins S.B."/>
            <person name="Wespe N."/>
            <person name="Knight-Connoni V."/>
        </authorList>
    </citation>
    <scope>NUCLEOTIDE SEQUENCE [LARGE SCALE GENOMIC DNA]</scope>
    <source>
        <strain evidence="2 3">DSM 20512</strain>
    </source>
</reference>
<keyword evidence="1" id="KW-1133">Transmembrane helix</keyword>
<dbReference type="EMBL" id="JABMCG010000094">
    <property type="protein sequence ID" value="NUU27856.1"/>
    <property type="molecule type" value="Genomic_DNA"/>
</dbReference>
<evidence type="ECO:0000313" key="3">
    <source>
        <dbReference type="Proteomes" id="UP000539146"/>
    </source>
</evidence>
<proteinExistence type="predicted"/>
<name>A0A850DQQ4_9MICO</name>
<organism evidence="2 3">
    <name type="scientific">Curtobacterium citreum</name>
    <dbReference type="NCBI Taxonomy" id="2036"/>
    <lineage>
        <taxon>Bacteria</taxon>
        <taxon>Bacillati</taxon>
        <taxon>Actinomycetota</taxon>
        <taxon>Actinomycetes</taxon>
        <taxon>Micrococcales</taxon>
        <taxon>Microbacteriaceae</taxon>
        <taxon>Curtobacterium</taxon>
    </lineage>
</organism>
<dbReference type="Proteomes" id="UP000539146">
    <property type="component" value="Unassembled WGS sequence"/>
</dbReference>
<sequence>MHTTSALTSQFSEVRERASQRILMASALVAGIAGVTSFAAALLVVAVPA</sequence>